<evidence type="ECO:0000256" key="1">
    <source>
        <dbReference type="SAM" id="MobiDB-lite"/>
    </source>
</evidence>
<name>A0ABM6SZ79_9ACTN</name>
<evidence type="ECO:0000313" key="3">
    <source>
        <dbReference type="Proteomes" id="UP000238413"/>
    </source>
</evidence>
<evidence type="ECO:0008006" key="4">
    <source>
        <dbReference type="Google" id="ProtNLM"/>
    </source>
</evidence>
<organism evidence="2 3">
    <name type="scientific">Streptomyces dengpaensis</name>
    <dbReference type="NCBI Taxonomy" id="2049881"/>
    <lineage>
        <taxon>Bacteria</taxon>
        <taxon>Bacillati</taxon>
        <taxon>Actinomycetota</taxon>
        <taxon>Actinomycetes</taxon>
        <taxon>Kitasatosporales</taxon>
        <taxon>Streptomycetaceae</taxon>
        <taxon>Streptomyces</taxon>
    </lineage>
</organism>
<protein>
    <recommendedName>
        <fullName evidence="4">MarR family transcriptional regulator</fullName>
    </recommendedName>
</protein>
<evidence type="ECO:0000313" key="2">
    <source>
        <dbReference type="EMBL" id="AVH59948.1"/>
    </source>
</evidence>
<proteinExistence type="predicted"/>
<gene>
    <name evidence="2" type="ORF">C4B68_33905</name>
</gene>
<dbReference type="EMBL" id="CP026652">
    <property type="protein sequence ID" value="AVH59948.1"/>
    <property type="molecule type" value="Genomic_DNA"/>
</dbReference>
<sequence>MADLLDLQAIATHLGLSYETVRSYHTKAEANRRAGRPKVGDFPPPDNMFGRSPVWQDTTIDQWAAHRPGRGAGGGRPRKQP</sequence>
<feature type="region of interest" description="Disordered" evidence="1">
    <location>
        <begin position="29"/>
        <end position="56"/>
    </location>
</feature>
<dbReference type="RefSeq" id="WP_099500328.1">
    <property type="nucleotide sequence ID" value="NZ_CP026652.1"/>
</dbReference>
<keyword evidence="3" id="KW-1185">Reference proteome</keyword>
<reference evidence="2 3" key="1">
    <citation type="submission" date="2018-02" db="EMBL/GenBank/DDBJ databases">
        <title>Complete genome sequence of Streptomyces dengpaensis, the producer of angucyclines.</title>
        <authorList>
            <person name="Yumei L."/>
        </authorList>
    </citation>
    <scope>NUCLEOTIDE SEQUENCE [LARGE SCALE GENOMIC DNA]</scope>
    <source>
        <strain evidence="2 3">XZHG99</strain>
    </source>
</reference>
<accession>A0ABM6SZ79</accession>
<dbReference type="Proteomes" id="UP000238413">
    <property type="component" value="Chromosome"/>
</dbReference>